<dbReference type="Pfam" id="PF05184">
    <property type="entry name" value="SapB_1"/>
    <property type="match status" value="2"/>
</dbReference>
<evidence type="ECO:0000256" key="2">
    <source>
        <dbReference type="ARBA" id="ARBA00022525"/>
    </source>
</evidence>
<dbReference type="Gene3D" id="1.10.225.10">
    <property type="entry name" value="Saposin-like"/>
    <property type="match status" value="2"/>
</dbReference>
<dbReference type="FunFam" id="1.10.225.10:FF:000008">
    <property type="entry name" value="Pulmonary surfactant-associated protein B"/>
    <property type="match status" value="1"/>
</dbReference>
<dbReference type="PANTHER" id="PTHR11480">
    <property type="entry name" value="SAPOSIN-RELATED"/>
    <property type="match status" value="1"/>
</dbReference>
<dbReference type="OrthoDB" id="69496at2759"/>
<reference evidence="14" key="2">
    <citation type="journal article" date="2022" name="Hortic Res">
        <title>The genome of Dioscorea zingiberensis sheds light on the biosynthesis, origin and evolution of the medicinally important diosgenin saponins.</title>
        <authorList>
            <person name="Li Y."/>
            <person name="Tan C."/>
            <person name="Li Z."/>
            <person name="Guo J."/>
            <person name="Li S."/>
            <person name="Chen X."/>
            <person name="Wang C."/>
            <person name="Dai X."/>
            <person name="Yang H."/>
            <person name="Song W."/>
            <person name="Hou L."/>
            <person name="Xu J."/>
            <person name="Tong Z."/>
            <person name="Xu A."/>
            <person name="Yuan X."/>
            <person name="Wang W."/>
            <person name="Yang Q."/>
            <person name="Chen L."/>
            <person name="Sun Z."/>
            <person name="Wang K."/>
            <person name="Pan B."/>
            <person name="Chen J."/>
            <person name="Bao Y."/>
            <person name="Liu F."/>
            <person name="Qi X."/>
            <person name="Gang D.R."/>
            <person name="Wen J."/>
            <person name="Li J."/>
        </authorList>
    </citation>
    <scope>NUCLEOTIDE SEQUENCE</scope>
    <source>
        <strain evidence="14">Dzin_1.0</strain>
    </source>
</reference>
<evidence type="ECO:0000256" key="4">
    <source>
        <dbReference type="ARBA" id="ARBA00022737"/>
    </source>
</evidence>
<keyword evidence="6" id="KW-0865">Zymogen</keyword>
<dbReference type="GO" id="GO:0005576">
    <property type="term" value="C:extracellular region"/>
    <property type="evidence" value="ECO:0007669"/>
    <property type="project" value="UniProtKB-SubCell"/>
</dbReference>
<feature type="signal peptide" evidence="12">
    <location>
        <begin position="1"/>
        <end position="28"/>
    </location>
</feature>
<reference evidence="14" key="1">
    <citation type="submission" date="2021-03" db="EMBL/GenBank/DDBJ databases">
        <authorList>
            <person name="Li Z."/>
            <person name="Yang C."/>
        </authorList>
    </citation>
    <scope>NUCLEOTIDE SEQUENCE</scope>
    <source>
        <strain evidence="14">Dzin_1.0</strain>
        <tissue evidence="14">Leaf</tissue>
    </source>
</reference>
<evidence type="ECO:0000256" key="10">
    <source>
        <dbReference type="ARBA" id="ARBA00041094"/>
    </source>
</evidence>
<evidence type="ECO:0000256" key="5">
    <source>
        <dbReference type="ARBA" id="ARBA00022750"/>
    </source>
</evidence>
<keyword evidence="5" id="KW-0064">Aspartyl protease</keyword>
<evidence type="ECO:0000256" key="12">
    <source>
        <dbReference type="SAM" id="SignalP"/>
    </source>
</evidence>
<keyword evidence="15" id="KW-1185">Reference proteome</keyword>
<comment type="subcellular location">
    <subcellularLocation>
        <location evidence="1">Secreted</location>
        <location evidence="1">Extracellular space</location>
    </subcellularLocation>
</comment>
<accession>A0A9D5CUM5</accession>
<dbReference type="GO" id="GO:0004190">
    <property type="term" value="F:aspartic-type endopeptidase activity"/>
    <property type="evidence" value="ECO:0007669"/>
    <property type="project" value="UniProtKB-KW"/>
</dbReference>
<evidence type="ECO:0000259" key="13">
    <source>
        <dbReference type="PROSITE" id="PS50015"/>
    </source>
</evidence>
<name>A0A9D5CUM5_9LILI</name>
<dbReference type="InterPro" id="IPR007856">
    <property type="entry name" value="SapB_1"/>
</dbReference>
<dbReference type="InterPro" id="IPR008139">
    <property type="entry name" value="SaposinB_dom"/>
</dbReference>
<evidence type="ECO:0000313" key="15">
    <source>
        <dbReference type="Proteomes" id="UP001085076"/>
    </source>
</evidence>
<evidence type="ECO:0000256" key="6">
    <source>
        <dbReference type="ARBA" id="ARBA00023145"/>
    </source>
</evidence>
<proteinExistence type="predicted"/>
<keyword evidence="8" id="KW-0325">Glycoprotein</keyword>
<keyword evidence="4" id="KW-0677">Repeat</keyword>
<dbReference type="SMART" id="SM00741">
    <property type="entry name" value="SapB"/>
    <property type="match status" value="2"/>
</dbReference>
<keyword evidence="5" id="KW-0378">Hydrolase</keyword>
<dbReference type="PANTHER" id="PTHR11480:SF3">
    <property type="entry name" value="BCDNA.GH08312"/>
    <property type="match status" value="1"/>
</dbReference>
<dbReference type="EMBL" id="JAGGNH010000003">
    <property type="protein sequence ID" value="KAJ0979229.1"/>
    <property type="molecule type" value="Genomic_DNA"/>
</dbReference>
<keyword evidence="2" id="KW-0964">Secreted</keyword>
<sequence>MDLLSRGSMVSRHGLVLLLLLLIGCVYADSDDQVFLEINDHKMTTLSNMSNGSGRNEQICTLCEDFASQTLSYLQDHETQTAVISGLHQVCSKLFSLKHQCLTMVDYYVPLFFANVALIQPEEFCQKVNLCEMMASLRLPNRDGPCTICHNLVVEFLTKLKDPDLQLEIIEVLLKACGKVEDHVQECKKLVFHYGPLVMFELEKFLETTDICAAIHVCKASQGAAVAATLLADA</sequence>
<evidence type="ECO:0000256" key="11">
    <source>
        <dbReference type="ARBA" id="ARBA00041785"/>
    </source>
</evidence>
<feature type="domain" description="Saposin B-type" evidence="13">
    <location>
        <begin position="142"/>
        <end position="222"/>
    </location>
</feature>
<dbReference type="InterPro" id="IPR008138">
    <property type="entry name" value="SapB_2"/>
</dbReference>
<dbReference type="AlphaFoldDB" id="A0A9D5CUM5"/>
<feature type="chain" id="PRO_5039665333" description="Pulmonary surfactant-associated protein B" evidence="12">
    <location>
        <begin position="29"/>
        <end position="234"/>
    </location>
</feature>
<dbReference type="PROSITE" id="PS50015">
    <property type="entry name" value="SAP_B"/>
    <property type="match status" value="2"/>
</dbReference>
<organism evidence="14 15">
    <name type="scientific">Dioscorea zingiberensis</name>
    <dbReference type="NCBI Taxonomy" id="325984"/>
    <lineage>
        <taxon>Eukaryota</taxon>
        <taxon>Viridiplantae</taxon>
        <taxon>Streptophyta</taxon>
        <taxon>Embryophyta</taxon>
        <taxon>Tracheophyta</taxon>
        <taxon>Spermatophyta</taxon>
        <taxon>Magnoliopsida</taxon>
        <taxon>Liliopsida</taxon>
        <taxon>Dioscoreales</taxon>
        <taxon>Dioscoreaceae</taxon>
        <taxon>Dioscorea</taxon>
    </lineage>
</organism>
<evidence type="ECO:0000256" key="7">
    <source>
        <dbReference type="ARBA" id="ARBA00023157"/>
    </source>
</evidence>
<protein>
    <recommendedName>
        <fullName evidence="10">Pulmonary surfactant-associated protein B</fullName>
    </recommendedName>
    <alternativeName>
        <fullName evidence="11">Pulmonary surfactant-associated proteolipid SPL(Phe)</fullName>
    </alternativeName>
</protein>
<dbReference type="InterPro" id="IPR011001">
    <property type="entry name" value="Saposin-like"/>
</dbReference>
<dbReference type="PROSITE" id="PS51257">
    <property type="entry name" value="PROKAR_LIPOPROTEIN"/>
    <property type="match status" value="1"/>
</dbReference>
<feature type="domain" description="Saposin B-type" evidence="13">
    <location>
        <begin position="56"/>
        <end position="135"/>
    </location>
</feature>
<evidence type="ECO:0000256" key="3">
    <source>
        <dbReference type="ARBA" id="ARBA00022729"/>
    </source>
</evidence>
<keyword evidence="3 12" id="KW-0732">Signal</keyword>
<gene>
    <name evidence="14" type="ORF">J5N97_014703</name>
</gene>
<keyword evidence="5" id="KW-0645">Protease</keyword>
<dbReference type="InterPro" id="IPR051428">
    <property type="entry name" value="Sphingo_Act-Surfact_Prot"/>
</dbReference>
<comment type="function">
    <text evidence="9">Pulmonary surfactant-associated proteins promote alveolar stability by lowering the surface tension at the air-liquid interface in the peripheral air spaces. SP-B increases the collapse pressure of palmitic acid to nearly 70 millinewtons per meter.</text>
</comment>
<comment type="caution">
    <text evidence="14">The sequence shown here is derived from an EMBL/GenBank/DDBJ whole genome shotgun (WGS) entry which is preliminary data.</text>
</comment>
<dbReference type="Pfam" id="PF03489">
    <property type="entry name" value="SapB_2"/>
    <property type="match status" value="2"/>
</dbReference>
<dbReference type="SUPFAM" id="SSF47862">
    <property type="entry name" value="Saposin"/>
    <property type="match status" value="2"/>
</dbReference>
<evidence type="ECO:0000313" key="14">
    <source>
        <dbReference type="EMBL" id="KAJ0979229.1"/>
    </source>
</evidence>
<dbReference type="GO" id="GO:0006629">
    <property type="term" value="P:lipid metabolic process"/>
    <property type="evidence" value="ECO:0007669"/>
    <property type="project" value="InterPro"/>
</dbReference>
<evidence type="ECO:0000256" key="1">
    <source>
        <dbReference type="ARBA" id="ARBA00004239"/>
    </source>
</evidence>
<keyword evidence="7" id="KW-1015">Disulfide bond</keyword>
<dbReference type="Proteomes" id="UP001085076">
    <property type="component" value="Miscellaneous, Linkage group lg03"/>
</dbReference>
<evidence type="ECO:0000256" key="8">
    <source>
        <dbReference type="ARBA" id="ARBA00023180"/>
    </source>
</evidence>
<evidence type="ECO:0000256" key="9">
    <source>
        <dbReference type="ARBA" id="ARBA00037221"/>
    </source>
</evidence>